<evidence type="ECO:0000313" key="2">
    <source>
        <dbReference type="Proteomes" id="UP000253314"/>
    </source>
</evidence>
<accession>A0A366XN76</accession>
<dbReference type="Proteomes" id="UP000253314">
    <property type="component" value="Unassembled WGS sequence"/>
</dbReference>
<dbReference type="SUPFAM" id="SSF140500">
    <property type="entry name" value="BAS1536-like"/>
    <property type="match status" value="1"/>
</dbReference>
<dbReference type="GO" id="GO:0043937">
    <property type="term" value="P:regulation of sporulation"/>
    <property type="evidence" value="ECO:0007669"/>
    <property type="project" value="InterPro"/>
</dbReference>
<name>A0A366XN76_9BACI</name>
<dbReference type="Pfam" id="PF09388">
    <property type="entry name" value="SpoOE-like"/>
    <property type="match status" value="1"/>
</dbReference>
<dbReference type="EMBL" id="QOCW01000029">
    <property type="protein sequence ID" value="RBW67800.1"/>
    <property type="molecule type" value="Genomic_DNA"/>
</dbReference>
<proteinExistence type="predicted"/>
<organism evidence="1 2">
    <name type="scientific">Bacillus taeanensis</name>
    <dbReference type="NCBI Taxonomy" id="273032"/>
    <lineage>
        <taxon>Bacteria</taxon>
        <taxon>Bacillati</taxon>
        <taxon>Bacillota</taxon>
        <taxon>Bacilli</taxon>
        <taxon>Bacillales</taxon>
        <taxon>Bacillaceae</taxon>
        <taxon>Bacillus</taxon>
    </lineage>
</organism>
<dbReference type="InterPro" id="IPR036638">
    <property type="entry name" value="HLH_DNA-bd_sf"/>
</dbReference>
<sequence>MKVGDFVSNQKACLLEKIERSRKKMHDLAKQNNFTFISPELIAISTYIDKLINEYEEIKNNKKQ</sequence>
<dbReference type="InterPro" id="IPR037208">
    <property type="entry name" value="Spo0E-like_sf"/>
</dbReference>
<dbReference type="GO" id="GO:0046983">
    <property type="term" value="F:protein dimerization activity"/>
    <property type="evidence" value="ECO:0007669"/>
    <property type="project" value="InterPro"/>
</dbReference>
<dbReference type="Gene3D" id="4.10.280.10">
    <property type="entry name" value="Helix-loop-helix DNA-binding domain"/>
    <property type="match status" value="1"/>
</dbReference>
<dbReference type="OrthoDB" id="2893507at2"/>
<evidence type="ECO:0000313" key="1">
    <source>
        <dbReference type="EMBL" id="RBW67800.1"/>
    </source>
</evidence>
<keyword evidence="2" id="KW-1185">Reference proteome</keyword>
<dbReference type="AlphaFoldDB" id="A0A366XN76"/>
<comment type="caution">
    <text evidence="1">The sequence shown here is derived from an EMBL/GenBank/DDBJ whole genome shotgun (WGS) entry which is preliminary data.</text>
</comment>
<reference evidence="1 2" key="1">
    <citation type="submission" date="2018-07" db="EMBL/GenBank/DDBJ databases">
        <title>Lottiidibacillus patelloidae gen. nov., sp. nov., isolated from the intestinal tract of a marine limpet and the reclassification of B. taeanensis BH030017T, B. algicola KMM 3737T and B. hwajinpoensis SW-72T as genus Lottiidibacillus.</title>
        <authorList>
            <person name="Liu R."/>
            <person name="Huang Z."/>
        </authorList>
    </citation>
    <scope>NUCLEOTIDE SEQUENCE [LARGE SCALE GENOMIC DNA]</scope>
    <source>
        <strain evidence="1 2">BH030017</strain>
    </source>
</reference>
<protein>
    <submittedName>
        <fullName evidence="1">Aspartyl-phosphate phosphatase Spo0E family protein</fullName>
    </submittedName>
</protein>
<gene>
    <name evidence="1" type="ORF">DS031_19835</name>
</gene>
<dbReference type="InterPro" id="IPR018540">
    <property type="entry name" value="Spo0E-like"/>
</dbReference>